<evidence type="ECO:0000256" key="8">
    <source>
        <dbReference type="ARBA" id="ARBA00023315"/>
    </source>
</evidence>
<feature type="region of interest" description="Disordered" evidence="10">
    <location>
        <begin position="321"/>
        <end position="346"/>
    </location>
</feature>
<keyword evidence="7 11" id="KW-0472">Membrane</keyword>
<evidence type="ECO:0000256" key="1">
    <source>
        <dbReference type="ARBA" id="ARBA00004477"/>
    </source>
</evidence>
<dbReference type="GO" id="GO:0005789">
    <property type="term" value="C:endoplasmic reticulum membrane"/>
    <property type="evidence" value="ECO:0007669"/>
    <property type="project" value="UniProtKB-SubCell"/>
</dbReference>
<evidence type="ECO:0000313" key="12">
    <source>
        <dbReference type="EMBL" id="GMK57111.1"/>
    </source>
</evidence>
<feature type="transmembrane region" description="Helical" evidence="11">
    <location>
        <begin position="223"/>
        <end position="243"/>
    </location>
</feature>
<evidence type="ECO:0000256" key="6">
    <source>
        <dbReference type="ARBA" id="ARBA00022989"/>
    </source>
</evidence>
<feature type="transmembrane region" description="Helical" evidence="11">
    <location>
        <begin position="191"/>
        <end position="211"/>
    </location>
</feature>
<accession>A0AAD3YBK9</accession>
<reference evidence="12" key="2">
    <citation type="submission" date="2023-06" db="EMBL/GenBank/DDBJ databases">
        <authorList>
            <person name="Kobayashi Y."/>
            <person name="Kayamori A."/>
            <person name="Aoki K."/>
            <person name="Shiwa Y."/>
            <person name="Fujita N."/>
            <person name="Sugita T."/>
            <person name="Iwasaki W."/>
            <person name="Tanaka N."/>
            <person name="Takashima M."/>
        </authorList>
    </citation>
    <scope>NUCLEOTIDE SEQUENCE</scope>
    <source>
        <strain evidence="12">HIS016</strain>
    </source>
</reference>
<feature type="transmembrane region" description="Helical" evidence="11">
    <location>
        <begin position="249"/>
        <end position="266"/>
    </location>
</feature>
<keyword evidence="6 11" id="KW-1133">Transmembrane helix</keyword>
<keyword evidence="5" id="KW-0256">Endoplasmic reticulum</keyword>
<keyword evidence="8" id="KW-0012">Acyltransferase</keyword>
<keyword evidence="3" id="KW-0808">Transferase</keyword>
<evidence type="ECO:0000256" key="2">
    <source>
        <dbReference type="ARBA" id="ARBA00009010"/>
    </source>
</evidence>
<dbReference type="GO" id="GO:0008204">
    <property type="term" value="P:ergosterol metabolic process"/>
    <property type="evidence" value="ECO:0007669"/>
    <property type="project" value="TreeGrafter"/>
</dbReference>
<feature type="transmembrane region" description="Helical" evidence="11">
    <location>
        <begin position="151"/>
        <end position="171"/>
    </location>
</feature>
<gene>
    <name evidence="12" type="primary">ARE2</name>
    <name evidence="12" type="ORF">CspeluHIS016_0309510</name>
</gene>
<comment type="caution">
    <text evidence="12">The sequence shown here is derived from an EMBL/GenBank/DDBJ whole genome shotgun (WGS) entry which is preliminary data.</text>
</comment>
<evidence type="ECO:0000313" key="13">
    <source>
        <dbReference type="Proteomes" id="UP001222932"/>
    </source>
</evidence>
<feature type="compositionally biased region" description="Basic and acidic residues" evidence="10">
    <location>
        <begin position="364"/>
        <end position="373"/>
    </location>
</feature>
<dbReference type="Pfam" id="PF03062">
    <property type="entry name" value="MBOAT"/>
    <property type="match status" value="1"/>
</dbReference>
<dbReference type="PANTHER" id="PTHR10408">
    <property type="entry name" value="STEROL O-ACYLTRANSFERASE"/>
    <property type="match status" value="1"/>
</dbReference>
<evidence type="ECO:0000256" key="7">
    <source>
        <dbReference type="ARBA" id="ARBA00023136"/>
    </source>
</evidence>
<evidence type="ECO:0000256" key="4">
    <source>
        <dbReference type="ARBA" id="ARBA00022692"/>
    </source>
</evidence>
<protein>
    <recommendedName>
        <fullName evidence="14">O-acyltransferase</fullName>
    </recommendedName>
</protein>
<sequence>MQVVGSFLQTRIVEVDLGLNTASAVATRVIQSQPGVSEVILNNPVVRFHTDLHHAESCNLNLEAQLQEELSDQQRPLLQPSSRPSSSANMRAEIPIAPCEDAVIATPSGTVRVRPYVSAGKELKTFLQFKPRFSSFDRENNRSQPDEFRGFFTLFWIGLALLFVRTCIESWEANGTLLSPNFAQLITADGVALAFADFIMVSSMLLCVPFVKCLQKGYFKYHWTGIIIQHVFQTTFLGVAIAWGYARNWYWVQAGFLVLHAMSSMMKMHSYMSHNGMLANVNARLIKEKETLHEYLNSLPGGHEAALAEADQRKSELEVREVSAPRISEPATPVSTPTPPQIRITDDDGTVVSETIARLGLNGDAKKKGSEVRRRVRSSKPATDALPSPQSGLPRGTSLEPAHTTSPHAKRVPTLLAWSSDPKIALLARNIDAMSDELCSNGARGLVWPQNVTYKHFIEFMFFPTLVYQLEYPRTSTIRPLFVLEKVFATFGTFSLIYAVTEHYIMPYSPKPGDNLIQTFAQLAIPMIVNFLLIFYIIFECVCTGFAELSYFADREFYQDWWNSTSWDEFSRKWNKPVHTFLLRHVYASSRSGLRLGRWGATFFTFLLSALCHELVMAVVSKKIRPYLFLMQMIQLPMIMIGRLPAVKRNRTLGNIIFWAGLMLGFPLLEICYLRF</sequence>
<dbReference type="GO" id="GO:0034737">
    <property type="term" value="F:ergosterol O-acyltransferase activity"/>
    <property type="evidence" value="ECO:0007669"/>
    <property type="project" value="TreeGrafter"/>
</dbReference>
<evidence type="ECO:0000256" key="10">
    <source>
        <dbReference type="SAM" id="MobiDB-lite"/>
    </source>
</evidence>
<comment type="subcellular location">
    <subcellularLocation>
        <location evidence="1">Endoplasmic reticulum membrane</location>
        <topology evidence="1">Multi-pass membrane protein</topology>
    </subcellularLocation>
</comment>
<comment type="function">
    <text evidence="9">Sterol O-acyltransferase that catalyzes the formation of stery esters.</text>
</comment>
<keyword evidence="4 11" id="KW-0812">Transmembrane</keyword>
<proteinExistence type="inferred from homology"/>
<evidence type="ECO:0000256" key="9">
    <source>
        <dbReference type="ARBA" id="ARBA00023568"/>
    </source>
</evidence>
<dbReference type="Proteomes" id="UP001222932">
    <property type="component" value="Unassembled WGS sequence"/>
</dbReference>
<feature type="transmembrane region" description="Helical" evidence="11">
    <location>
        <begin position="520"/>
        <end position="539"/>
    </location>
</feature>
<keyword evidence="13" id="KW-1185">Reference proteome</keyword>
<dbReference type="AlphaFoldDB" id="A0AAD3YBK9"/>
<name>A0AAD3YBK9_9TREE</name>
<dbReference type="EMBL" id="BTCM01000003">
    <property type="protein sequence ID" value="GMK57111.1"/>
    <property type="molecule type" value="Genomic_DNA"/>
</dbReference>
<dbReference type="InterPro" id="IPR014371">
    <property type="entry name" value="Oat_ACAT_DAG_ARE"/>
</dbReference>
<evidence type="ECO:0000256" key="5">
    <source>
        <dbReference type="ARBA" id="ARBA00022824"/>
    </source>
</evidence>
<feature type="transmembrane region" description="Helical" evidence="11">
    <location>
        <begin position="626"/>
        <end position="644"/>
    </location>
</feature>
<dbReference type="PANTHER" id="PTHR10408:SF9">
    <property type="entry name" value="STEROL O-ACYLTRANSFERASE 2-RELATED"/>
    <property type="match status" value="1"/>
</dbReference>
<organism evidence="12 13">
    <name type="scientific">Cutaneotrichosporon spelunceum</name>
    <dbReference type="NCBI Taxonomy" id="1672016"/>
    <lineage>
        <taxon>Eukaryota</taxon>
        <taxon>Fungi</taxon>
        <taxon>Dikarya</taxon>
        <taxon>Basidiomycota</taxon>
        <taxon>Agaricomycotina</taxon>
        <taxon>Tremellomycetes</taxon>
        <taxon>Trichosporonales</taxon>
        <taxon>Trichosporonaceae</taxon>
        <taxon>Cutaneotrichosporon</taxon>
    </lineage>
</organism>
<feature type="transmembrane region" description="Helical" evidence="11">
    <location>
        <begin position="481"/>
        <end position="500"/>
    </location>
</feature>
<feature type="transmembrane region" description="Helical" evidence="11">
    <location>
        <begin position="656"/>
        <end position="674"/>
    </location>
</feature>
<feature type="transmembrane region" description="Helical" evidence="11">
    <location>
        <begin position="599"/>
        <end position="620"/>
    </location>
</feature>
<evidence type="ECO:0000256" key="11">
    <source>
        <dbReference type="SAM" id="Phobius"/>
    </source>
</evidence>
<evidence type="ECO:0008006" key="14">
    <source>
        <dbReference type="Google" id="ProtNLM"/>
    </source>
</evidence>
<feature type="region of interest" description="Disordered" evidence="10">
    <location>
        <begin position="362"/>
        <end position="411"/>
    </location>
</feature>
<comment type="similarity">
    <text evidence="2">Belongs to the membrane-bound acyltransferase family. Sterol o-acyltransferase subfamily.</text>
</comment>
<dbReference type="InterPro" id="IPR004299">
    <property type="entry name" value="MBOAT_fam"/>
</dbReference>
<evidence type="ECO:0000256" key="3">
    <source>
        <dbReference type="ARBA" id="ARBA00022679"/>
    </source>
</evidence>
<reference evidence="12" key="1">
    <citation type="journal article" date="2023" name="BMC Genomics">
        <title>Chromosome-level genome assemblies of Cutaneotrichosporon spp. (Trichosporonales, Basidiomycota) reveal imbalanced evolution between nucleotide sequences and chromosome synteny.</title>
        <authorList>
            <person name="Kobayashi Y."/>
            <person name="Kayamori A."/>
            <person name="Aoki K."/>
            <person name="Shiwa Y."/>
            <person name="Matsutani M."/>
            <person name="Fujita N."/>
            <person name="Sugita T."/>
            <person name="Iwasaki W."/>
            <person name="Tanaka N."/>
            <person name="Takashima M."/>
        </authorList>
    </citation>
    <scope>NUCLEOTIDE SEQUENCE</scope>
    <source>
        <strain evidence="12">HIS016</strain>
    </source>
</reference>